<comment type="caution">
    <text evidence="2">The sequence shown here is derived from an EMBL/GenBank/DDBJ whole genome shotgun (WGS) entry which is preliminary data.</text>
</comment>
<evidence type="ECO:0000313" key="3">
    <source>
        <dbReference type="Proteomes" id="UP001273935"/>
    </source>
</evidence>
<keyword evidence="1" id="KW-1133">Transmembrane helix</keyword>
<feature type="transmembrane region" description="Helical" evidence="1">
    <location>
        <begin position="44"/>
        <end position="65"/>
    </location>
</feature>
<protein>
    <submittedName>
        <fullName evidence="2">Uncharacterized protein</fullName>
    </submittedName>
</protein>
<evidence type="ECO:0000256" key="1">
    <source>
        <dbReference type="SAM" id="Phobius"/>
    </source>
</evidence>
<dbReference type="RefSeq" id="WP_317234115.1">
    <property type="nucleotide sequence ID" value="NZ_JAWJUL010000074.1"/>
</dbReference>
<name>A0ABU3XTZ3_9GAMM</name>
<organism evidence="2 3">
    <name type="scientific">Metapseudomonas otitidis</name>
    <dbReference type="NCBI Taxonomy" id="319939"/>
    <lineage>
        <taxon>Bacteria</taxon>
        <taxon>Pseudomonadati</taxon>
        <taxon>Pseudomonadota</taxon>
        <taxon>Gammaproteobacteria</taxon>
        <taxon>Pseudomonadales</taxon>
        <taxon>Pseudomonadaceae</taxon>
        <taxon>Metapseudomonas</taxon>
    </lineage>
</organism>
<dbReference type="Proteomes" id="UP001273935">
    <property type="component" value="Unassembled WGS sequence"/>
</dbReference>
<keyword evidence="1" id="KW-0812">Transmembrane</keyword>
<sequence>MANEYLKATLVTENGGPLDVSEPRIVRVDPASGSAMLIGATHGLTLMLGCMTPLVIGLMFAAQLACDLPPWPVGNYELTWLVWTVLWLAFLGYSLCCGSYVETYLFNPQQRRLWHLNSGEVLDLKALAELARARQKPADAAATDASPQERLLPMAAERLLGINWQRLQKLQPYRPSPLRAYLRSFWAVDAWWIAGVTVGTCLLVILLIVGSLAGLLLAAMALAAAWLASALAGFCLQHQALRRAEALLRGRSIEDVVRNKA</sequence>
<keyword evidence="1" id="KW-0472">Membrane</keyword>
<dbReference type="EMBL" id="JAWJUL010000074">
    <property type="protein sequence ID" value="MDV3441405.1"/>
    <property type="molecule type" value="Genomic_DNA"/>
</dbReference>
<accession>A0ABU3XTZ3</accession>
<evidence type="ECO:0000313" key="2">
    <source>
        <dbReference type="EMBL" id="MDV3441405.1"/>
    </source>
</evidence>
<feature type="transmembrane region" description="Helical" evidence="1">
    <location>
        <begin position="184"/>
        <end position="209"/>
    </location>
</feature>
<feature type="transmembrane region" description="Helical" evidence="1">
    <location>
        <begin position="85"/>
        <end position="106"/>
    </location>
</feature>
<proteinExistence type="predicted"/>
<gene>
    <name evidence="2" type="ORF">R0G64_18445</name>
</gene>
<feature type="transmembrane region" description="Helical" evidence="1">
    <location>
        <begin position="215"/>
        <end position="236"/>
    </location>
</feature>
<keyword evidence="3" id="KW-1185">Reference proteome</keyword>
<reference evidence="2 3" key="1">
    <citation type="submission" date="2023-10" db="EMBL/GenBank/DDBJ databases">
        <title>Pseudomonas otitidis isolated from a paediatric patient with cystic fibrosis in Chile.</title>
        <authorList>
            <person name="Amsteins-Romero L."/>
            <person name="Opazo-Capurro A."/>
            <person name="Matus-Kohler M."/>
            <person name="Gonzalez-Rocha G."/>
        </authorList>
    </citation>
    <scope>NUCLEOTIDE SEQUENCE [LARGE SCALE GENOMIC DNA]</scope>
    <source>
        <strain evidence="2 3">P-714</strain>
    </source>
</reference>